<dbReference type="SMART" id="SM00409">
    <property type="entry name" value="IG"/>
    <property type="match status" value="5"/>
</dbReference>
<evidence type="ECO:0000256" key="4">
    <source>
        <dbReference type="ARBA" id="ARBA00023136"/>
    </source>
</evidence>
<evidence type="ECO:0000313" key="10">
    <source>
        <dbReference type="Proteomes" id="UP001105220"/>
    </source>
</evidence>
<keyword evidence="5" id="KW-1015">Disulfide bond</keyword>
<keyword evidence="2 6" id="KW-0812">Transmembrane</keyword>
<evidence type="ECO:0000256" key="7">
    <source>
        <dbReference type="SAM" id="SignalP"/>
    </source>
</evidence>
<name>A0A6E8WE02_ANOCL</name>
<dbReference type="PANTHER" id="PTHR23278:SF31">
    <property type="entry name" value="SIDESTEP II, ISOFORM A"/>
    <property type="match status" value="1"/>
</dbReference>
<keyword evidence="3 6" id="KW-1133">Transmembrane helix</keyword>
<evidence type="ECO:0000256" key="5">
    <source>
        <dbReference type="ARBA" id="ARBA00023157"/>
    </source>
</evidence>
<keyword evidence="4 6" id="KW-0472">Membrane</keyword>
<dbReference type="Pfam" id="PF13927">
    <property type="entry name" value="Ig_3"/>
    <property type="match status" value="3"/>
</dbReference>
<evidence type="ECO:0000259" key="8">
    <source>
        <dbReference type="PROSITE" id="PS50835"/>
    </source>
</evidence>
<feature type="domain" description="Ig-like" evidence="8">
    <location>
        <begin position="146"/>
        <end position="243"/>
    </location>
</feature>
<dbReference type="Proteomes" id="UP001105220">
    <property type="component" value="Unplaced"/>
</dbReference>
<dbReference type="VEuPathDB" id="VectorBase:ACON2_034901"/>
<dbReference type="Pfam" id="PF08205">
    <property type="entry name" value="C2-set_2"/>
    <property type="match status" value="1"/>
</dbReference>
<dbReference type="InterPro" id="IPR036179">
    <property type="entry name" value="Ig-like_dom_sf"/>
</dbReference>
<dbReference type="GO" id="GO:0016020">
    <property type="term" value="C:membrane"/>
    <property type="evidence" value="ECO:0007669"/>
    <property type="project" value="UniProtKB-SubCell"/>
</dbReference>
<comment type="subcellular location">
    <subcellularLocation>
        <location evidence="1">Membrane</location>
        <topology evidence="1">Single-pass membrane protein</topology>
    </subcellularLocation>
</comment>
<evidence type="ECO:0000256" key="3">
    <source>
        <dbReference type="ARBA" id="ARBA00022989"/>
    </source>
</evidence>
<dbReference type="VEuPathDB" id="VectorBase:ACON029641"/>
<organism evidence="9 10">
    <name type="scientific">Anopheles coluzzii</name>
    <name type="common">African malaria mosquito</name>
    <dbReference type="NCBI Taxonomy" id="1518534"/>
    <lineage>
        <taxon>Eukaryota</taxon>
        <taxon>Metazoa</taxon>
        <taxon>Ecdysozoa</taxon>
        <taxon>Arthropoda</taxon>
        <taxon>Hexapoda</taxon>
        <taxon>Insecta</taxon>
        <taxon>Pterygota</taxon>
        <taxon>Neoptera</taxon>
        <taxon>Endopterygota</taxon>
        <taxon>Diptera</taxon>
        <taxon>Nematocera</taxon>
        <taxon>Culicoidea</taxon>
        <taxon>Culicidae</taxon>
        <taxon>Anophelinae</taxon>
        <taxon>Anopheles</taxon>
    </lineage>
</organism>
<dbReference type="InterPro" id="IPR003599">
    <property type="entry name" value="Ig_sub"/>
</dbReference>
<dbReference type="PROSITE" id="PS50835">
    <property type="entry name" value="IG_LIKE"/>
    <property type="match status" value="5"/>
</dbReference>
<dbReference type="SMART" id="SM00408">
    <property type="entry name" value="IGc2"/>
    <property type="match status" value="5"/>
</dbReference>
<evidence type="ECO:0000313" key="9">
    <source>
        <dbReference type="EnsemblMetazoa" id="ACON029641-PA"/>
    </source>
</evidence>
<feature type="domain" description="Ig-like" evidence="8">
    <location>
        <begin position="41"/>
        <end position="141"/>
    </location>
</feature>
<feature type="chain" id="PRO_5026192504" description="Ig-like domain-containing protein" evidence="7">
    <location>
        <begin position="24"/>
        <end position="898"/>
    </location>
</feature>
<dbReference type="PANTHER" id="PTHR23278">
    <property type="entry name" value="SIDESTEP PROTEIN"/>
    <property type="match status" value="1"/>
</dbReference>
<dbReference type="InterPro" id="IPR013106">
    <property type="entry name" value="Ig_V-set"/>
</dbReference>
<keyword evidence="7" id="KW-0732">Signal</keyword>
<dbReference type="CDD" id="cd00096">
    <property type="entry name" value="Ig"/>
    <property type="match status" value="1"/>
</dbReference>
<dbReference type="EnsemblMetazoa" id="ACON029641-RA">
    <property type="protein sequence ID" value="ACON029641-PA"/>
    <property type="gene ID" value="ACON029641"/>
</dbReference>
<dbReference type="Pfam" id="PF07686">
    <property type="entry name" value="V-set"/>
    <property type="match status" value="1"/>
</dbReference>
<dbReference type="VEuPathDB" id="VectorBase:ACMO_011869"/>
<dbReference type="RefSeq" id="XP_049465346.1">
    <property type="nucleotide sequence ID" value="XM_049609389.1"/>
</dbReference>
<proteinExistence type="predicted"/>
<sequence>MKTDGFVRVLWWKLVLIINLIDGKSMHEKDKHDVFSVEGVEGRSVELHCPITVPLSQVYMVLWFKDNAGIPLYSVDVRDKISRQPAHWSAPEVFGSRAKFNIDKSPASLLIKNLKRHDQGVYRCRIDFRTIQTQTYRYNLSVIVLPEQPVVLDRWGRHLNGTKLGPKEEGDDVVITCRVSGGRPQPEVRWLINGVIVDDQYEQNSGDVIENRLLWPTIQRSDLNAIFTCQTMNTKLVEPKETSYVLDMHLKPLTIKVINPPATLVADKRYEIVCQSTGSRPNAIITWYKGKRQMRRTRDETVDHNTTTSTLSFAPTTEDDGKTLTCRAENPNVNGLFLETDWKMNVVYPPMVTIQLGPTLVVDDIKEGDDVYFECHVRANPDWKRLQWFHNDVLLQYNGSARIIQSGQSLVLQKVTKQSAGYYACSAINAEGETVSDQQHLRVKHVPVCATERHGGNAPGGNGTDPSGSNRNAILIGASRNENVEIPCHIFADPPARSFHWRFNNSAEILPVDAHRYTSQGNISILNYAPVTDQDFGTLTCWAVNEVGPQSQPCTFQLVLADLPSPVSNCSLPNRTQQFAEIQCTPGYDGGLPQVFVLELVSKRTGTRRFNFSNKNEPFFVLDRLEKLSALMTLENNSLSCVVYAINQKGRSTPVLIQDFEIGRIQPYRAVTERRADAIEWLPIAVGILLTVIILALSISTKTYLNRCLAAGCCCRRCCAASAKRNDAAASDKSEQQHQQQQQQTKNVLLPDEYECGAHCLKLKNVQMLRRHSSRKKNCSKDSNDDEPEPDVIPAQFNMVSCTPLIATPQHTDAATRDKDAHQYGGFTSPPATYQMGTIVDHHPAVPQQDTALEYRTHGSIVGILPTARTAAAGAAAELDINVIKDRLLTTRVPESCV</sequence>
<evidence type="ECO:0000256" key="1">
    <source>
        <dbReference type="ARBA" id="ARBA00004167"/>
    </source>
</evidence>
<dbReference type="InterPro" id="IPR013162">
    <property type="entry name" value="CD80_C2-set"/>
</dbReference>
<reference evidence="9" key="2">
    <citation type="submission" date="2020-05" db="UniProtKB">
        <authorList>
            <consortium name="EnsemblMetazoa"/>
        </authorList>
    </citation>
    <scope>IDENTIFICATION</scope>
    <source>
        <strain evidence="9">Ngousso</strain>
    </source>
</reference>
<feature type="transmembrane region" description="Helical" evidence="6">
    <location>
        <begin position="681"/>
        <end position="699"/>
    </location>
</feature>
<keyword evidence="10" id="KW-1185">Reference proteome</keyword>
<dbReference type="RefSeq" id="XP_049465347.1">
    <property type="nucleotide sequence ID" value="XM_049609390.1"/>
</dbReference>
<feature type="domain" description="Ig-like" evidence="8">
    <location>
        <begin position="252"/>
        <end position="330"/>
    </location>
</feature>
<dbReference type="InterPro" id="IPR013783">
    <property type="entry name" value="Ig-like_fold"/>
</dbReference>
<protein>
    <recommendedName>
        <fullName evidence="8">Ig-like domain-containing protein</fullName>
    </recommendedName>
</protein>
<feature type="domain" description="Ig-like" evidence="8">
    <location>
        <begin position="466"/>
        <end position="557"/>
    </location>
</feature>
<dbReference type="RefSeq" id="XP_049465345.1">
    <property type="nucleotide sequence ID" value="XM_049609388.1"/>
</dbReference>
<feature type="domain" description="Ig-like" evidence="8">
    <location>
        <begin position="358"/>
        <end position="436"/>
    </location>
</feature>
<dbReference type="InterPro" id="IPR003598">
    <property type="entry name" value="Ig_sub2"/>
</dbReference>
<evidence type="ECO:0000256" key="2">
    <source>
        <dbReference type="ARBA" id="ARBA00022692"/>
    </source>
</evidence>
<dbReference type="Gene3D" id="2.60.40.10">
    <property type="entry name" value="Immunoglobulins"/>
    <property type="match status" value="5"/>
</dbReference>
<reference key="1">
    <citation type="journal article" date="2019" name="Genes (Basel)">
        <title>A High-Quality De novo Genome Assembly from a Single Mosquito Using PacBio Sequencing.</title>
        <authorList>
            <person name="Kingan S.B."/>
            <person name="Heaton H."/>
            <person name="Cudini J."/>
            <person name="Lambert C.C."/>
            <person name="Baybayan P."/>
            <person name="Galvin B.D."/>
            <person name="Durbin R."/>
            <person name="Korlach J."/>
            <person name="Lawniczak M.K.N."/>
        </authorList>
    </citation>
    <scope>NUCLEOTIDE SEQUENCE [LARGE SCALE GENOMIC DNA]</scope>
    <source>
        <strain>Mali-NIH</strain>
    </source>
</reference>
<feature type="signal peptide" evidence="7">
    <location>
        <begin position="1"/>
        <end position="23"/>
    </location>
</feature>
<dbReference type="AlphaFoldDB" id="A0A6E8WE02"/>
<dbReference type="GeneID" id="120954772"/>
<dbReference type="SUPFAM" id="SSF48726">
    <property type="entry name" value="Immunoglobulin"/>
    <property type="match status" value="5"/>
</dbReference>
<dbReference type="InterPro" id="IPR007110">
    <property type="entry name" value="Ig-like_dom"/>
</dbReference>
<evidence type="ECO:0000256" key="6">
    <source>
        <dbReference type="SAM" id="Phobius"/>
    </source>
</evidence>
<accession>A0A6E8WE02</accession>